<reference evidence="1 2" key="1">
    <citation type="journal article" date="2011" name="J. Microbiol.">
        <title>Gramella jeungdoensis sp. nov., isolated from a solar saltern in Korea.</title>
        <authorList>
            <person name="Joung Y."/>
            <person name="Kim H."/>
            <person name="Jang T."/>
            <person name="Ahn T.S."/>
            <person name="Joh K."/>
        </authorList>
    </citation>
    <scope>NUCLEOTIDE SEQUENCE [LARGE SCALE GENOMIC DNA]</scope>
    <source>
        <strain evidence="1 2">KCTC 23123</strain>
    </source>
</reference>
<accession>A0A4Y8AWU5</accession>
<dbReference type="OrthoDB" id="9830783at2"/>
<evidence type="ECO:0000313" key="1">
    <source>
        <dbReference type="EMBL" id="TEW76961.1"/>
    </source>
</evidence>
<dbReference type="RefSeq" id="WP_134246969.1">
    <property type="nucleotide sequence ID" value="NZ_SNQI01000001.1"/>
</dbReference>
<dbReference type="EMBL" id="SNQI01000001">
    <property type="protein sequence ID" value="TEW76961.1"/>
    <property type="molecule type" value="Genomic_DNA"/>
</dbReference>
<organism evidence="1 2">
    <name type="scientific">Gramella jeungdoensis</name>
    <dbReference type="NCBI Taxonomy" id="708091"/>
    <lineage>
        <taxon>Bacteria</taxon>
        <taxon>Pseudomonadati</taxon>
        <taxon>Bacteroidota</taxon>
        <taxon>Flavobacteriia</taxon>
        <taxon>Flavobacteriales</taxon>
        <taxon>Flavobacteriaceae</taxon>
        <taxon>Christiangramia</taxon>
    </lineage>
</organism>
<keyword evidence="2" id="KW-1185">Reference proteome</keyword>
<name>A0A4Y8AWU5_9FLAO</name>
<proteinExistence type="predicted"/>
<gene>
    <name evidence="1" type="ORF">E2488_03685</name>
</gene>
<sequence length="138" mass="15278">MENNLPNETIVKKLIISELNDISSSEPYVTFALNETGDYNNTVNILVFIPSSVKSFDVLGPGNKEKVKTDNGNVVTRTITIKWEDNVKPTVEPHDLWSVAVNYNATSSKKKDNIIRVIYEYGDPETTRGTVTTTGTPG</sequence>
<dbReference type="AlphaFoldDB" id="A0A4Y8AWU5"/>
<comment type="caution">
    <text evidence="1">The sequence shown here is derived from an EMBL/GenBank/DDBJ whole genome shotgun (WGS) entry which is preliminary data.</text>
</comment>
<dbReference type="Proteomes" id="UP000298517">
    <property type="component" value="Unassembled WGS sequence"/>
</dbReference>
<protein>
    <submittedName>
        <fullName evidence="1">Uncharacterized protein</fullName>
    </submittedName>
</protein>
<evidence type="ECO:0000313" key="2">
    <source>
        <dbReference type="Proteomes" id="UP000298517"/>
    </source>
</evidence>